<sequence>YKYEGFFSTSNYPNNIGEKNLTYGIEPFFAMPDRLYSDMRSYYQIAGIRDTVMMDGYEITQEAVGDIFLFDPIIKTI</sequence>
<reference evidence="1" key="1">
    <citation type="submission" date="2021-06" db="EMBL/GenBank/DDBJ databases">
        <authorList>
            <person name="Kallberg Y."/>
            <person name="Tangrot J."/>
            <person name="Rosling A."/>
        </authorList>
    </citation>
    <scope>NUCLEOTIDE SEQUENCE</scope>
    <source>
        <strain evidence="1">MA453B</strain>
    </source>
</reference>
<keyword evidence="2" id="KW-1185">Reference proteome</keyword>
<accession>A0A9N9CY87</accession>
<dbReference type="Proteomes" id="UP000789405">
    <property type="component" value="Unassembled WGS sequence"/>
</dbReference>
<proteinExistence type="predicted"/>
<protein>
    <submittedName>
        <fullName evidence="1">14877_t:CDS:1</fullName>
    </submittedName>
</protein>
<gene>
    <name evidence="1" type="ORF">DERYTH_LOCUS8564</name>
</gene>
<dbReference type="EMBL" id="CAJVPY010004439">
    <property type="protein sequence ID" value="CAG8619496.1"/>
    <property type="molecule type" value="Genomic_DNA"/>
</dbReference>
<dbReference type="AlphaFoldDB" id="A0A9N9CY87"/>
<feature type="non-terminal residue" evidence="1">
    <location>
        <position position="1"/>
    </location>
</feature>
<organism evidence="1 2">
    <name type="scientific">Dentiscutata erythropus</name>
    <dbReference type="NCBI Taxonomy" id="1348616"/>
    <lineage>
        <taxon>Eukaryota</taxon>
        <taxon>Fungi</taxon>
        <taxon>Fungi incertae sedis</taxon>
        <taxon>Mucoromycota</taxon>
        <taxon>Glomeromycotina</taxon>
        <taxon>Glomeromycetes</taxon>
        <taxon>Diversisporales</taxon>
        <taxon>Gigasporaceae</taxon>
        <taxon>Dentiscutata</taxon>
    </lineage>
</organism>
<evidence type="ECO:0000313" key="2">
    <source>
        <dbReference type="Proteomes" id="UP000789405"/>
    </source>
</evidence>
<name>A0A9N9CY87_9GLOM</name>
<comment type="caution">
    <text evidence="1">The sequence shown here is derived from an EMBL/GenBank/DDBJ whole genome shotgun (WGS) entry which is preliminary data.</text>
</comment>
<evidence type="ECO:0000313" key="1">
    <source>
        <dbReference type="EMBL" id="CAG8619496.1"/>
    </source>
</evidence>